<evidence type="ECO:0000313" key="8">
    <source>
        <dbReference type="EMBL" id="SHO76130.1"/>
    </source>
</evidence>
<dbReference type="FunFam" id="1.20.1250.20:FF:000018">
    <property type="entry name" value="MFS transporter permease"/>
    <property type="match status" value="1"/>
</dbReference>
<dbReference type="PROSITE" id="PS50850">
    <property type="entry name" value="MFS"/>
    <property type="match status" value="1"/>
</dbReference>
<dbReference type="GO" id="GO:0016020">
    <property type="term" value="C:membrane"/>
    <property type="evidence" value="ECO:0007669"/>
    <property type="project" value="UniProtKB-SubCell"/>
</dbReference>
<feature type="transmembrane region" description="Helical" evidence="6">
    <location>
        <begin position="224"/>
        <end position="247"/>
    </location>
</feature>
<comment type="subcellular location">
    <subcellularLocation>
        <location evidence="1">Membrane</location>
        <topology evidence="1">Multi-pass membrane protein</topology>
    </subcellularLocation>
</comment>
<dbReference type="Proteomes" id="UP000186303">
    <property type="component" value="Chromosome 1"/>
</dbReference>
<dbReference type="VEuPathDB" id="FungiDB:MSYG_0465"/>
<evidence type="ECO:0000256" key="3">
    <source>
        <dbReference type="ARBA" id="ARBA00022692"/>
    </source>
</evidence>
<keyword evidence="2" id="KW-0813">Transport</keyword>
<dbReference type="Pfam" id="PF07690">
    <property type="entry name" value="MFS_1"/>
    <property type="match status" value="1"/>
</dbReference>
<feature type="transmembrane region" description="Helical" evidence="6">
    <location>
        <begin position="318"/>
        <end position="339"/>
    </location>
</feature>
<keyword evidence="3 6" id="KW-0812">Transmembrane</keyword>
<dbReference type="OMA" id="KDYTWTE"/>
<evidence type="ECO:0000256" key="4">
    <source>
        <dbReference type="ARBA" id="ARBA00022989"/>
    </source>
</evidence>
<name>A0A1M8A0Z0_MALS4</name>
<feature type="transmembrane region" description="Helical" evidence="6">
    <location>
        <begin position="351"/>
        <end position="371"/>
    </location>
</feature>
<dbReference type="InterPro" id="IPR020846">
    <property type="entry name" value="MFS_dom"/>
</dbReference>
<evidence type="ECO:0000256" key="6">
    <source>
        <dbReference type="SAM" id="Phobius"/>
    </source>
</evidence>
<feature type="transmembrane region" description="Helical" evidence="6">
    <location>
        <begin position="49"/>
        <end position="66"/>
    </location>
</feature>
<evidence type="ECO:0000256" key="5">
    <source>
        <dbReference type="ARBA" id="ARBA00023136"/>
    </source>
</evidence>
<gene>
    <name evidence="8" type="ORF">MSYG_0465</name>
</gene>
<sequence length="541" mass="60275">MIDDKAEALASDTHVATADLSEKASELPLEASLSPEEYKQLERRARLKVDLQVVPLCLILYLLSFLDRTNIGQANLEGTRRPDGSIQNPGLSQDLGLSAHDYAIALTILYPPYIALEIPSNLLLKRIGPRFWIPMLVLCWGVVSTLQGLVHNRAGLLADRFFLGATEAGILPGIAVYLTFFYKPRELQLRQALFFTGASLSGAFSGLLAAAIRKMDNLPTGHAGWHWIFILEGIFTVLVGFACLFLLPNDIKGCWGLTPIERRLLEERLQASSNHYVERQPLQEKLLEQTAEDAETTVSKPGSHWRRDTLRTFTDPRLLLMCCAGFCCAVPVYSIAYFSPAIVQNIGNYTTIRTMLMSCPPFAISFVYAVAMSLLSDYLQLRFVTAFPGMLLSVIGFAVIYAAEGSMTRYGGLIMLTCGAYSLPPVLFAWLANNSAGHYKRATGLALMIVFTNCGGLTSSWLFPAAEKPKYTRGLATNIAMSSLGALLIVVIELLIYYERQLRARGKRDERVLTLHRDTQWQRAQLREYLGDDHPEYRLEM</sequence>
<feature type="transmembrane region" description="Helical" evidence="6">
    <location>
        <begin position="409"/>
        <end position="432"/>
    </location>
</feature>
<keyword evidence="4 6" id="KW-1133">Transmembrane helix</keyword>
<feature type="transmembrane region" description="Helical" evidence="6">
    <location>
        <begin position="161"/>
        <end position="180"/>
    </location>
</feature>
<dbReference type="FunFam" id="1.20.1250.20:FF:000013">
    <property type="entry name" value="MFS general substrate transporter"/>
    <property type="match status" value="1"/>
</dbReference>
<accession>A0A1M8A0Z0</accession>
<keyword evidence="9" id="KW-1185">Reference proteome</keyword>
<feature type="transmembrane region" description="Helical" evidence="6">
    <location>
        <begin position="192"/>
        <end position="212"/>
    </location>
</feature>
<evidence type="ECO:0000313" key="9">
    <source>
        <dbReference type="Proteomes" id="UP000186303"/>
    </source>
</evidence>
<feature type="transmembrane region" description="Helical" evidence="6">
    <location>
        <begin position="102"/>
        <end position="124"/>
    </location>
</feature>
<dbReference type="AlphaFoldDB" id="A0A1M8A0Z0"/>
<dbReference type="PANTHER" id="PTHR43791:SF85">
    <property type="entry name" value="TRANSPORTER, PUTATIVE (AFU_ORTHOLOGUE AFUA_6G00710)-RELATED"/>
    <property type="match status" value="1"/>
</dbReference>
<dbReference type="EMBL" id="LT671821">
    <property type="protein sequence ID" value="SHO76130.1"/>
    <property type="molecule type" value="Genomic_DNA"/>
</dbReference>
<dbReference type="GO" id="GO:0022857">
    <property type="term" value="F:transmembrane transporter activity"/>
    <property type="evidence" value="ECO:0007669"/>
    <property type="project" value="InterPro"/>
</dbReference>
<dbReference type="SUPFAM" id="SSF103473">
    <property type="entry name" value="MFS general substrate transporter"/>
    <property type="match status" value="1"/>
</dbReference>
<keyword evidence="5 6" id="KW-0472">Membrane</keyword>
<organism evidence="8 9">
    <name type="scientific">Malassezia sympodialis (strain ATCC 42132)</name>
    <name type="common">Atopic eczema-associated yeast</name>
    <dbReference type="NCBI Taxonomy" id="1230383"/>
    <lineage>
        <taxon>Eukaryota</taxon>
        <taxon>Fungi</taxon>
        <taxon>Dikarya</taxon>
        <taxon>Basidiomycota</taxon>
        <taxon>Ustilaginomycotina</taxon>
        <taxon>Malasseziomycetes</taxon>
        <taxon>Malasseziales</taxon>
        <taxon>Malasseziaceae</taxon>
        <taxon>Malassezia</taxon>
    </lineage>
</organism>
<dbReference type="InterPro" id="IPR036259">
    <property type="entry name" value="MFS_trans_sf"/>
</dbReference>
<reference evidence="9" key="1">
    <citation type="journal article" date="2017" name="Nucleic Acids Res.">
        <title>Proteogenomics produces comprehensive and highly accurate protein-coding gene annotation in a complete genome assembly of Malassezia sympodialis.</title>
        <authorList>
            <person name="Zhu Y."/>
            <person name="Engstroem P.G."/>
            <person name="Tellgren-Roth C."/>
            <person name="Baudo C.D."/>
            <person name="Kennell J.C."/>
            <person name="Sun S."/>
            <person name="Billmyre R.B."/>
            <person name="Schroeder M.S."/>
            <person name="Andersson A."/>
            <person name="Holm T."/>
            <person name="Sigurgeirsson B."/>
            <person name="Wu G."/>
            <person name="Sankaranarayanan S.R."/>
            <person name="Siddharthan R."/>
            <person name="Sanyal K."/>
            <person name="Lundeberg J."/>
            <person name="Nystedt B."/>
            <person name="Boekhout T."/>
            <person name="Dawson T.L. Jr."/>
            <person name="Heitman J."/>
            <person name="Scheynius A."/>
            <person name="Lehtioe J."/>
        </authorList>
    </citation>
    <scope>NUCLEOTIDE SEQUENCE [LARGE SCALE GENOMIC DNA]</scope>
    <source>
        <strain evidence="9">ATCC 42132</strain>
    </source>
</reference>
<feature type="transmembrane region" description="Helical" evidence="6">
    <location>
        <begin position="383"/>
        <end position="403"/>
    </location>
</feature>
<proteinExistence type="predicted"/>
<feature type="domain" description="Major facilitator superfamily (MFS) profile" evidence="7">
    <location>
        <begin position="53"/>
        <end position="503"/>
    </location>
</feature>
<dbReference type="PANTHER" id="PTHR43791">
    <property type="entry name" value="PERMEASE-RELATED"/>
    <property type="match status" value="1"/>
</dbReference>
<feature type="transmembrane region" description="Helical" evidence="6">
    <location>
        <begin position="131"/>
        <end position="149"/>
    </location>
</feature>
<feature type="transmembrane region" description="Helical" evidence="6">
    <location>
        <begin position="444"/>
        <end position="463"/>
    </location>
</feature>
<evidence type="ECO:0000256" key="2">
    <source>
        <dbReference type="ARBA" id="ARBA00022448"/>
    </source>
</evidence>
<evidence type="ECO:0000259" key="7">
    <source>
        <dbReference type="PROSITE" id="PS50850"/>
    </source>
</evidence>
<dbReference type="InterPro" id="IPR011701">
    <property type="entry name" value="MFS"/>
</dbReference>
<dbReference type="OrthoDB" id="9971669at2759"/>
<feature type="transmembrane region" description="Helical" evidence="6">
    <location>
        <begin position="475"/>
        <end position="498"/>
    </location>
</feature>
<protein>
    <submittedName>
        <fullName evidence="8">Similar to S.cerevisiae protein TNA1 (High affinity nicotinic acid plasma membrane permease)</fullName>
    </submittedName>
</protein>
<dbReference type="Gene3D" id="1.20.1250.20">
    <property type="entry name" value="MFS general substrate transporter like domains"/>
    <property type="match status" value="1"/>
</dbReference>
<evidence type="ECO:0000256" key="1">
    <source>
        <dbReference type="ARBA" id="ARBA00004141"/>
    </source>
</evidence>